<reference evidence="4 5" key="1">
    <citation type="submission" date="2019-04" db="EMBL/GenBank/DDBJ databases">
        <title>Cohnella sp. nov., isolated from soil.</title>
        <authorList>
            <person name="Kim W."/>
        </authorList>
    </citation>
    <scope>NUCLEOTIDE SEQUENCE [LARGE SCALE GENOMIC DNA]</scope>
    <source>
        <strain evidence="4 5">CAU 1483</strain>
    </source>
</reference>
<dbReference type="Proteomes" id="UP000309673">
    <property type="component" value="Unassembled WGS sequence"/>
</dbReference>
<dbReference type="Pfam" id="PF00534">
    <property type="entry name" value="Glycos_transf_1"/>
    <property type="match status" value="1"/>
</dbReference>
<organism evidence="4 5">
    <name type="scientific">Cohnella pontilimi</name>
    <dbReference type="NCBI Taxonomy" id="2564100"/>
    <lineage>
        <taxon>Bacteria</taxon>
        <taxon>Bacillati</taxon>
        <taxon>Bacillota</taxon>
        <taxon>Bacilli</taxon>
        <taxon>Bacillales</taxon>
        <taxon>Paenibacillaceae</taxon>
        <taxon>Cohnella</taxon>
    </lineage>
</organism>
<dbReference type="CDD" id="cd03801">
    <property type="entry name" value="GT4_PimA-like"/>
    <property type="match status" value="1"/>
</dbReference>
<feature type="domain" description="Glycosyltransferase 2-like" evidence="2">
    <location>
        <begin position="639"/>
        <end position="750"/>
    </location>
</feature>
<dbReference type="PANTHER" id="PTHR43685">
    <property type="entry name" value="GLYCOSYLTRANSFERASE"/>
    <property type="match status" value="1"/>
</dbReference>
<evidence type="ECO:0000259" key="1">
    <source>
        <dbReference type="Pfam" id="PF00534"/>
    </source>
</evidence>
<dbReference type="EMBL" id="SUPK01000001">
    <property type="protein sequence ID" value="TJY44256.1"/>
    <property type="molecule type" value="Genomic_DNA"/>
</dbReference>
<dbReference type="InterPro" id="IPR001173">
    <property type="entry name" value="Glyco_trans_2-like"/>
</dbReference>
<dbReference type="Pfam" id="PF13439">
    <property type="entry name" value="Glyco_transf_4"/>
    <property type="match status" value="1"/>
</dbReference>
<keyword evidence="4" id="KW-0808">Transferase</keyword>
<dbReference type="CDD" id="cd00761">
    <property type="entry name" value="Glyco_tranf_GTA_type"/>
    <property type="match status" value="1"/>
</dbReference>
<evidence type="ECO:0000259" key="2">
    <source>
        <dbReference type="Pfam" id="PF00535"/>
    </source>
</evidence>
<accession>A0A4U0FGW5</accession>
<dbReference type="OrthoDB" id="396512at2"/>
<feature type="domain" description="Glycosyltransferase subfamily 4-like N-terminal" evidence="3">
    <location>
        <begin position="255"/>
        <end position="414"/>
    </location>
</feature>
<dbReference type="Gene3D" id="3.40.50.2000">
    <property type="entry name" value="Glycogen Phosphorylase B"/>
    <property type="match status" value="2"/>
</dbReference>
<feature type="domain" description="Glycosyl transferase family 1" evidence="1">
    <location>
        <begin position="426"/>
        <end position="593"/>
    </location>
</feature>
<comment type="caution">
    <text evidence="4">The sequence shown here is derived from an EMBL/GenBank/DDBJ whole genome shotgun (WGS) entry which is preliminary data.</text>
</comment>
<dbReference type="SUPFAM" id="SSF53756">
    <property type="entry name" value="UDP-Glycosyltransferase/glycogen phosphorylase"/>
    <property type="match status" value="1"/>
</dbReference>
<dbReference type="Gene3D" id="3.90.550.10">
    <property type="entry name" value="Spore Coat Polysaccharide Biosynthesis Protein SpsA, Chain A"/>
    <property type="match status" value="2"/>
</dbReference>
<feature type="domain" description="Glycosyltransferase 2-like" evidence="2">
    <location>
        <begin position="4"/>
        <end position="117"/>
    </location>
</feature>
<gene>
    <name evidence="4" type="ORF">E5161_02390</name>
</gene>
<name>A0A4U0FGW5_9BACL</name>
<dbReference type="InterPro" id="IPR050834">
    <property type="entry name" value="Glycosyltransf_2"/>
</dbReference>
<dbReference type="Pfam" id="PF00535">
    <property type="entry name" value="Glycos_transf_2"/>
    <property type="match status" value="2"/>
</dbReference>
<dbReference type="PANTHER" id="PTHR43685:SF2">
    <property type="entry name" value="GLYCOSYLTRANSFERASE 2-LIKE DOMAIN-CONTAINING PROTEIN"/>
    <property type="match status" value="1"/>
</dbReference>
<evidence type="ECO:0000313" key="4">
    <source>
        <dbReference type="EMBL" id="TJY44256.1"/>
    </source>
</evidence>
<evidence type="ECO:0000259" key="3">
    <source>
        <dbReference type="Pfam" id="PF13439"/>
    </source>
</evidence>
<protein>
    <submittedName>
        <fullName evidence="4">Glycosyltransferase</fullName>
    </submittedName>
</protein>
<dbReference type="InterPro" id="IPR028098">
    <property type="entry name" value="Glyco_trans_4-like_N"/>
</dbReference>
<sequence>MEEAIVCCSASTFQDYEIIVVDGGSTDEHTLDVLRQLSRQQMKIVRHTNREPSEARNIGIREAQGKYILPLDAHDRIHPTMLEKSVWILETRPQVGFVYSWLQAFGQEHFVRRGRPFNFYHLLFENIIPSCSLFRKAAWEQAGGYNERIVGGYEDWDFWIRLAGNGWIGYQIPEKLSYYRNGKPNQFCTRITPSIRKQYPDLYLSSNLRMMRKKWIENEGLPPIIHGWHNPSAYRVRPSAPGKKQVLFIMAWMVIGGAEKVMLQILEALPKDEYEVIVVTTLPGEQPWHDLFSRFTDQIFHLPHYFTDSNQMQQMLFHIMQTRDIQMVHINNSKLAYDLLPELKRRFPPTKTVALLHGYVPEASWDYVRYSSQYDPYIDRFVVVKKSLQEVLTCTFGIDSHKVALIPNGVDPDQFQPGDEEETSRIKKWLRIRPDKRIVSFIGRLSHDKDPVKFVSVCASLARKDRADQLRFLMVGEGHLRRRVIAEIRKRGLQKKVKLLGYREDVHEILKVTDVLVSTSPAEGHPLIGLEAMAAGVPIVTFEVSGWRELLQEGRSGIFVSRSPKEESVMARKIAELLNDPILRREIGKQAREFVTEHYTQSRFSQRYRELYRLIAPSETTVIHEHVQPSLDCPCALITVAIPSYNPGPFLSHAVGSIFAQSFTRWRMVIVDDASTDNSLRCIEPYLHDKRVTVIRNERNQGQSRCLNTALAASDTPYFIQLDADDWLEPDTLEALYAEAQALPDEVAVIGGNLQIVDETTGNTFVKKGRPFAGKAEFLFANQSVWPRFYRTSALKSIEGWRVDDPLEGRYVEDLGILYRLIEKYRFHWMDQVFYIHRRHDRNLTNDVAKTGSSFRRNISEVFKRWFPSLEPVFLKHSNGYYSLVCAAPAGMVEKLEKRLLEASVRSSRTKKRKSTQRFTP</sequence>
<keyword evidence="5" id="KW-1185">Reference proteome</keyword>
<dbReference type="AlphaFoldDB" id="A0A4U0FGW5"/>
<dbReference type="GO" id="GO:0016757">
    <property type="term" value="F:glycosyltransferase activity"/>
    <property type="evidence" value="ECO:0007669"/>
    <property type="project" value="InterPro"/>
</dbReference>
<proteinExistence type="predicted"/>
<dbReference type="InterPro" id="IPR001296">
    <property type="entry name" value="Glyco_trans_1"/>
</dbReference>
<dbReference type="SUPFAM" id="SSF53448">
    <property type="entry name" value="Nucleotide-diphospho-sugar transferases"/>
    <property type="match status" value="2"/>
</dbReference>
<evidence type="ECO:0000313" key="5">
    <source>
        <dbReference type="Proteomes" id="UP000309673"/>
    </source>
</evidence>
<dbReference type="InterPro" id="IPR029044">
    <property type="entry name" value="Nucleotide-diphossugar_trans"/>
</dbReference>